<evidence type="ECO:0000313" key="1">
    <source>
        <dbReference type="EnsemblPlants" id="MELO3C027752.2.1"/>
    </source>
</evidence>
<proteinExistence type="predicted"/>
<dbReference type="Gramene" id="MELO3C027752.2.1">
    <property type="protein sequence ID" value="MELO3C027752.2.1"/>
    <property type="gene ID" value="MELO3C027752.2"/>
</dbReference>
<dbReference type="AlphaFoldDB" id="A0A9I9E2L5"/>
<organism evidence="1">
    <name type="scientific">Cucumis melo</name>
    <name type="common">Muskmelon</name>
    <dbReference type="NCBI Taxonomy" id="3656"/>
    <lineage>
        <taxon>Eukaryota</taxon>
        <taxon>Viridiplantae</taxon>
        <taxon>Streptophyta</taxon>
        <taxon>Embryophyta</taxon>
        <taxon>Tracheophyta</taxon>
        <taxon>Spermatophyta</taxon>
        <taxon>Magnoliopsida</taxon>
        <taxon>eudicotyledons</taxon>
        <taxon>Gunneridae</taxon>
        <taxon>Pentapetalae</taxon>
        <taxon>rosids</taxon>
        <taxon>fabids</taxon>
        <taxon>Cucurbitales</taxon>
        <taxon>Cucurbitaceae</taxon>
        <taxon>Benincaseae</taxon>
        <taxon>Cucumis</taxon>
    </lineage>
</organism>
<protein>
    <submittedName>
        <fullName evidence="1">Uncharacterized protein</fullName>
    </submittedName>
</protein>
<sequence length="162" mass="18916">SIFFLHVRFSCAQFIFLPNILPTTDEFSTPSNILLPRFTVAHIRFLFCPRSDELLPIVCLPLTVCLPRRFNVGQLFRLRPRFNVRPIFCQQPVHVGLLSSEQLNSPWHVRDDFMPSWKWLHFAWMVRSALGVNGKRGDHQLRLEWIQVNDPKVVPSNLGRVV</sequence>
<name>A0A9I9E2L5_CUCME</name>
<reference evidence="1" key="1">
    <citation type="submission" date="2023-03" db="UniProtKB">
        <authorList>
            <consortium name="EnsemblPlants"/>
        </authorList>
    </citation>
    <scope>IDENTIFICATION</scope>
</reference>
<accession>A0A9I9E2L5</accession>
<dbReference type="EnsemblPlants" id="MELO3C027752.2.1">
    <property type="protein sequence ID" value="MELO3C027752.2.1"/>
    <property type="gene ID" value="MELO3C027752.2"/>
</dbReference>